<dbReference type="Gene3D" id="3.40.50.300">
    <property type="entry name" value="P-loop containing nucleotide triphosphate hydrolases"/>
    <property type="match status" value="1"/>
</dbReference>
<dbReference type="GO" id="GO:0005525">
    <property type="term" value="F:GTP binding"/>
    <property type="evidence" value="ECO:0007669"/>
    <property type="project" value="InterPro"/>
</dbReference>
<dbReference type="PANTHER" id="PTHR23408:SF3">
    <property type="entry name" value="METHYLMALONIC ACIDURIA TYPE A PROTEIN, MITOCHONDRIAL"/>
    <property type="match status" value="1"/>
</dbReference>
<dbReference type="CDD" id="cd03114">
    <property type="entry name" value="MMAA-like"/>
    <property type="match status" value="1"/>
</dbReference>
<reference evidence="3 4" key="1">
    <citation type="submission" date="2018-10" db="EMBL/GenBank/DDBJ databases">
        <title>Xanthobacter tagetidis genome sequencing and assembly.</title>
        <authorList>
            <person name="Maclea K.S."/>
            <person name="Goen A.E."/>
            <person name="Fatima S.A."/>
        </authorList>
    </citation>
    <scope>NUCLEOTIDE SEQUENCE [LARGE SCALE GENOMIC DNA]</scope>
    <source>
        <strain evidence="3 4">ATCC 700314</strain>
    </source>
</reference>
<comment type="similarity">
    <text evidence="1">Belongs to the SIMIBI class G3E GTPase family. ArgK/MeaB subfamily.</text>
</comment>
<gene>
    <name evidence="3" type="primary">meaB</name>
    <name evidence="3" type="ORF">D9R14_13820</name>
</gene>
<sequence>MVGRCRDNADRAPQVPGATRRTRKGQALVRHEDDAALAARVANGERAALARAITLVESRRPDHRQRAEALLQGLLPRTGGALRIGITGVPGVGKSTTIDALGTYLTGRGHKVAVLAVDPSSTRTGGSILGDKTRMARLSVDPNAFIRPSPSSGTLGGIAAKTRETMLLCEAAGFDVVLVETVGVGQSETAVADLTDTFLVLMLPGAGDELQGIKKGVLELADIVAVNKADGDNIARARAAAGEYRAALHLLGPRTEHWAPPVLIYSALTGAGIADIWEQVELHRRKCEAAGAFAATRRTQQVRWMWTLLNERLAARVTHDPAVKARLPELERQVADGTLAPALAAAEIAGLIGL</sequence>
<evidence type="ECO:0000313" key="3">
    <source>
        <dbReference type="EMBL" id="RLP77730.1"/>
    </source>
</evidence>
<keyword evidence="4" id="KW-1185">Reference proteome</keyword>
<dbReference type="EMBL" id="RCTF01000010">
    <property type="protein sequence ID" value="RLP77730.1"/>
    <property type="molecule type" value="Genomic_DNA"/>
</dbReference>
<dbReference type="InterPro" id="IPR005129">
    <property type="entry name" value="GTPase_ArgK"/>
</dbReference>
<proteinExistence type="inferred from homology"/>
<evidence type="ECO:0000313" key="4">
    <source>
        <dbReference type="Proteomes" id="UP000269692"/>
    </source>
</evidence>
<dbReference type="Pfam" id="PF03308">
    <property type="entry name" value="MeaB"/>
    <property type="match status" value="1"/>
</dbReference>
<feature type="region of interest" description="Disordered" evidence="2">
    <location>
        <begin position="1"/>
        <end position="26"/>
    </location>
</feature>
<dbReference type="NCBIfam" id="TIGR00750">
    <property type="entry name" value="lao"/>
    <property type="match status" value="1"/>
</dbReference>
<dbReference type="Proteomes" id="UP000269692">
    <property type="component" value="Unassembled WGS sequence"/>
</dbReference>
<comment type="caution">
    <text evidence="3">The sequence shown here is derived from an EMBL/GenBank/DDBJ whole genome shotgun (WGS) entry which is preliminary data.</text>
</comment>
<dbReference type="InterPro" id="IPR027417">
    <property type="entry name" value="P-loop_NTPase"/>
</dbReference>
<dbReference type="NCBIfam" id="NF006958">
    <property type="entry name" value="PRK09435.1"/>
    <property type="match status" value="1"/>
</dbReference>
<dbReference type="Gene3D" id="1.20.5.170">
    <property type="match status" value="1"/>
</dbReference>
<dbReference type="SUPFAM" id="SSF52540">
    <property type="entry name" value="P-loop containing nucleoside triphosphate hydrolases"/>
    <property type="match status" value="1"/>
</dbReference>
<dbReference type="AlphaFoldDB" id="A0A3L7AD45"/>
<evidence type="ECO:0000256" key="2">
    <source>
        <dbReference type="SAM" id="MobiDB-lite"/>
    </source>
</evidence>
<name>A0A3L7AD45_9HYPH</name>
<evidence type="ECO:0000256" key="1">
    <source>
        <dbReference type="ARBA" id="ARBA00009625"/>
    </source>
</evidence>
<dbReference type="OrthoDB" id="9778292at2"/>
<dbReference type="GO" id="GO:0005737">
    <property type="term" value="C:cytoplasm"/>
    <property type="evidence" value="ECO:0007669"/>
    <property type="project" value="TreeGrafter"/>
</dbReference>
<accession>A0A3L7AD45</accession>
<dbReference type="GO" id="GO:0003924">
    <property type="term" value="F:GTPase activity"/>
    <property type="evidence" value="ECO:0007669"/>
    <property type="project" value="InterPro"/>
</dbReference>
<dbReference type="Gene3D" id="1.10.287.130">
    <property type="match status" value="1"/>
</dbReference>
<protein>
    <submittedName>
        <fullName evidence="3">Methylmalonyl Co-A mutase-associated GTPase MeaB</fullName>
    </submittedName>
</protein>
<dbReference type="PANTHER" id="PTHR23408">
    <property type="entry name" value="METHYLMALONYL-COA MUTASE"/>
    <property type="match status" value="1"/>
</dbReference>
<organism evidence="3 4">
    <name type="scientific">Xanthobacter tagetidis</name>
    <dbReference type="NCBI Taxonomy" id="60216"/>
    <lineage>
        <taxon>Bacteria</taxon>
        <taxon>Pseudomonadati</taxon>
        <taxon>Pseudomonadota</taxon>
        <taxon>Alphaproteobacteria</taxon>
        <taxon>Hyphomicrobiales</taxon>
        <taxon>Xanthobacteraceae</taxon>
        <taxon>Xanthobacter</taxon>
    </lineage>
</organism>
<feature type="compositionally biased region" description="Basic and acidic residues" evidence="2">
    <location>
        <begin position="1"/>
        <end position="10"/>
    </location>
</feature>